<dbReference type="InParanoid" id="A0A1Y1UNX1"/>
<dbReference type="RefSeq" id="XP_021873518.1">
    <property type="nucleotide sequence ID" value="XM_022014642.1"/>
</dbReference>
<comment type="caution">
    <text evidence="2">The sequence shown here is derived from an EMBL/GenBank/DDBJ whole genome shotgun (WGS) entry which is preliminary data.</text>
</comment>
<feature type="compositionally biased region" description="Low complexity" evidence="1">
    <location>
        <begin position="108"/>
        <end position="151"/>
    </location>
</feature>
<dbReference type="Proteomes" id="UP000193218">
    <property type="component" value="Unassembled WGS sequence"/>
</dbReference>
<feature type="region of interest" description="Disordered" evidence="1">
    <location>
        <begin position="338"/>
        <end position="357"/>
    </location>
</feature>
<evidence type="ECO:0000256" key="1">
    <source>
        <dbReference type="SAM" id="MobiDB-lite"/>
    </source>
</evidence>
<proteinExistence type="predicted"/>
<feature type="region of interest" description="Disordered" evidence="1">
    <location>
        <begin position="21"/>
        <end position="277"/>
    </location>
</feature>
<protein>
    <submittedName>
        <fullName evidence="2">Uncharacterized protein</fullName>
    </submittedName>
</protein>
<dbReference type="EMBL" id="NBSH01000002">
    <property type="protein sequence ID" value="ORX39733.1"/>
    <property type="molecule type" value="Genomic_DNA"/>
</dbReference>
<reference evidence="2 3" key="1">
    <citation type="submission" date="2017-03" db="EMBL/GenBank/DDBJ databases">
        <title>Widespread Adenine N6-methylation of Active Genes in Fungi.</title>
        <authorList>
            <consortium name="DOE Joint Genome Institute"/>
            <person name="Mondo S.J."/>
            <person name="Dannebaum R.O."/>
            <person name="Kuo R.C."/>
            <person name="Louie K.B."/>
            <person name="Bewick A.J."/>
            <person name="Labutti K."/>
            <person name="Haridas S."/>
            <person name="Kuo A."/>
            <person name="Salamov A."/>
            <person name="Ahrendt S.R."/>
            <person name="Lau R."/>
            <person name="Bowen B.P."/>
            <person name="Lipzen A."/>
            <person name="Sullivan W."/>
            <person name="Andreopoulos W.B."/>
            <person name="Clum A."/>
            <person name="Lindquist E."/>
            <person name="Daum C."/>
            <person name="Northen T.R."/>
            <person name="Ramamoorthy G."/>
            <person name="Schmitz R.J."/>
            <person name="Gryganskyi A."/>
            <person name="Culley D."/>
            <person name="Magnuson J."/>
            <person name="James T.Y."/>
            <person name="O'Malley M.A."/>
            <person name="Stajich J.E."/>
            <person name="Spatafora J.W."/>
            <person name="Visel A."/>
            <person name="Grigoriev I.V."/>
        </authorList>
    </citation>
    <scope>NUCLEOTIDE SEQUENCE [LARGE SCALE GENOMIC DNA]</scope>
    <source>
        <strain evidence="2 3">NRRL Y-17943</strain>
    </source>
</reference>
<feature type="compositionally biased region" description="Polar residues" evidence="1">
    <location>
        <begin position="21"/>
        <end position="62"/>
    </location>
</feature>
<dbReference type="AlphaFoldDB" id="A0A1Y1UNX1"/>
<accession>A0A1Y1UNX1</accession>
<gene>
    <name evidence="2" type="ORF">BD324DRAFT_614779</name>
</gene>
<evidence type="ECO:0000313" key="3">
    <source>
        <dbReference type="Proteomes" id="UP000193218"/>
    </source>
</evidence>
<name>A0A1Y1UNX1_9TREE</name>
<sequence>MPVTKKKGAIFAIYADSPVASNEAGTSQSVVSPTKRSLRQASSTLKSHPKSNSTLPPLSGSTGRKALSALQASAVKPQIGFSSVQPSDDKVNASAIDKPKVPINPKQSTTTTAISTSTNTTTTTTASSLKPSGSIRKSGSSKKTTASATSKRQFDAFPSPPDTAVSTFPQPDLPSQLGDKSASVVRFKENAASNASKSYESPMKRGKLSTPSSSTRDKENVAPSVLDSPASRTRSKTRRQAGSISSLSALGIHSPVQTLRPKNLRTDSENSENALSRAQCLVGPEMVGVRDETVLELRGLVGNGRGALSLKKGRALAGILGAGVDLGDAVEDHLGLTESHAGKSSKGRSEGKARWVAGDQPLADVSEAYGAAGEAPEGFAIQ</sequence>
<dbReference type="GeneID" id="33556450"/>
<organism evidence="2 3">
    <name type="scientific">Kockovaella imperatae</name>
    <dbReference type="NCBI Taxonomy" id="4999"/>
    <lineage>
        <taxon>Eukaryota</taxon>
        <taxon>Fungi</taxon>
        <taxon>Dikarya</taxon>
        <taxon>Basidiomycota</taxon>
        <taxon>Agaricomycotina</taxon>
        <taxon>Tremellomycetes</taxon>
        <taxon>Tremellales</taxon>
        <taxon>Cuniculitremaceae</taxon>
        <taxon>Kockovaella</taxon>
    </lineage>
</organism>
<evidence type="ECO:0000313" key="2">
    <source>
        <dbReference type="EMBL" id="ORX39733.1"/>
    </source>
</evidence>
<dbReference type="OrthoDB" id="2564845at2759"/>
<keyword evidence="3" id="KW-1185">Reference proteome</keyword>